<dbReference type="GO" id="GO:0003887">
    <property type="term" value="F:DNA-directed DNA polymerase activity"/>
    <property type="evidence" value="ECO:0007669"/>
    <property type="project" value="TreeGrafter"/>
</dbReference>
<evidence type="ECO:0000259" key="6">
    <source>
        <dbReference type="PROSITE" id="PS50173"/>
    </source>
</evidence>
<dbReference type="Gene3D" id="3.30.1490.100">
    <property type="entry name" value="DNA polymerase, Y-family, little finger domain"/>
    <property type="match status" value="1"/>
</dbReference>
<comment type="caution">
    <text evidence="7">The sequence shown here is derived from an EMBL/GenBank/DDBJ whole genome shotgun (WGS) entry which is preliminary data.</text>
</comment>
<name>A0A1A9LF18_9FLAO</name>
<dbReference type="Gene3D" id="1.10.150.20">
    <property type="entry name" value="5' to 3' exonuclease, C-terminal subdomain"/>
    <property type="match status" value="1"/>
</dbReference>
<dbReference type="InterPro" id="IPR001126">
    <property type="entry name" value="UmuC"/>
</dbReference>
<dbReference type="InterPro" id="IPR050116">
    <property type="entry name" value="DNA_polymerase-Y"/>
</dbReference>
<dbReference type="GO" id="GO:0003684">
    <property type="term" value="F:damaged DNA binding"/>
    <property type="evidence" value="ECO:0007669"/>
    <property type="project" value="InterPro"/>
</dbReference>
<evidence type="ECO:0000256" key="5">
    <source>
        <dbReference type="ARBA" id="ARBA00023236"/>
    </source>
</evidence>
<feature type="domain" description="UmuC" evidence="6">
    <location>
        <begin position="14"/>
        <end position="199"/>
    </location>
</feature>
<accession>A0A1A9LF18</accession>
<dbReference type="Pfam" id="PF00817">
    <property type="entry name" value="IMS"/>
    <property type="match status" value="1"/>
</dbReference>
<dbReference type="Gene3D" id="3.30.70.270">
    <property type="match status" value="1"/>
</dbReference>
<dbReference type="Pfam" id="PF13438">
    <property type="entry name" value="DUF4113"/>
    <property type="match status" value="1"/>
</dbReference>
<dbReference type="SUPFAM" id="SSF56672">
    <property type="entry name" value="DNA/RNA polymerases"/>
    <property type="match status" value="1"/>
</dbReference>
<protein>
    <submittedName>
        <fullName evidence="7">DNA polymerase V subunit UmuC</fullName>
    </submittedName>
</protein>
<keyword evidence="2" id="KW-0227">DNA damage</keyword>
<dbReference type="InterPro" id="IPR025188">
    <property type="entry name" value="DUF4113"/>
</dbReference>
<gene>
    <name evidence="7" type="ORF">A7A78_12390</name>
</gene>
<dbReference type="InterPro" id="IPR043502">
    <property type="entry name" value="DNA/RNA_pol_sf"/>
</dbReference>
<dbReference type="Pfam" id="PF11799">
    <property type="entry name" value="IMS_C"/>
    <property type="match status" value="1"/>
</dbReference>
<keyword evidence="5" id="KW-0742">SOS response</keyword>
<evidence type="ECO:0000256" key="1">
    <source>
        <dbReference type="ARBA" id="ARBA00010945"/>
    </source>
</evidence>
<dbReference type="CDD" id="cd01700">
    <property type="entry name" value="PolY_Pol_V_umuC"/>
    <property type="match status" value="1"/>
</dbReference>
<keyword evidence="4" id="KW-0234">DNA repair</keyword>
<dbReference type="Proteomes" id="UP000077552">
    <property type="component" value="Unassembled WGS sequence"/>
</dbReference>
<evidence type="ECO:0000256" key="4">
    <source>
        <dbReference type="ARBA" id="ARBA00023204"/>
    </source>
</evidence>
<dbReference type="PANTHER" id="PTHR11076:SF34">
    <property type="entry name" value="PROTEIN UMUC"/>
    <property type="match status" value="1"/>
</dbReference>
<dbReference type="InterPro" id="IPR043128">
    <property type="entry name" value="Rev_trsase/Diguanyl_cyclase"/>
</dbReference>
<evidence type="ECO:0000313" key="7">
    <source>
        <dbReference type="EMBL" id="OAD91351.1"/>
    </source>
</evidence>
<comment type="similarity">
    <text evidence="1">Belongs to the DNA polymerase type-Y family.</text>
</comment>
<dbReference type="SUPFAM" id="SSF100879">
    <property type="entry name" value="Lesion bypass DNA polymerase (Y-family), little finger domain"/>
    <property type="match status" value="1"/>
</dbReference>
<dbReference type="Gene3D" id="3.40.1170.60">
    <property type="match status" value="1"/>
</dbReference>
<keyword evidence="8" id="KW-1185">Reference proteome</keyword>
<evidence type="ECO:0000256" key="3">
    <source>
        <dbReference type="ARBA" id="ARBA00023199"/>
    </source>
</evidence>
<dbReference type="GO" id="GO:0009432">
    <property type="term" value="P:SOS response"/>
    <property type="evidence" value="ECO:0007669"/>
    <property type="project" value="UniProtKB-KW"/>
</dbReference>
<dbReference type="GO" id="GO:0042276">
    <property type="term" value="P:error-prone translesion synthesis"/>
    <property type="evidence" value="ECO:0007669"/>
    <property type="project" value="TreeGrafter"/>
</dbReference>
<dbReference type="InterPro" id="IPR017961">
    <property type="entry name" value="DNA_pol_Y-fam_little_finger"/>
</dbReference>
<dbReference type="GO" id="GO:0005829">
    <property type="term" value="C:cytosol"/>
    <property type="evidence" value="ECO:0007669"/>
    <property type="project" value="TreeGrafter"/>
</dbReference>
<keyword evidence="3" id="KW-0741">SOS mutagenesis</keyword>
<dbReference type="AlphaFoldDB" id="A0A1A9LF18"/>
<evidence type="ECO:0000256" key="2">
    <source>
        <dbReference type="ARBA" id="ARBA00022763"/>
    </source>
</evidence>
<dbReference type="PANTHER" id="PTHR11076">
    <property type="entry name" value="DNA REPAIR POLYMERASE UMUC / TRANSFERASE FAMILY MEMBER"/>
    <property type="match status" value="1"/>
</dbReference>
<dbReference type="EMBL" id="LXIE01000014">
    <property type="protein sequence ID" value="OAD91351.1"/>
    <property type="molecule type" value="Genomic_DNA"/>
</dbReference>
<organism evidence="7 8">
    <name type="scientific">Aequorivita soesokkakensis</name>
    <dbReference type="NCBI Taxonomy" id="1385699"/>
    <lineage>
        <taxon>Bacteria</taxon>
        <taxon>Pseudomonadati</taxon>
        <taxon>Bacteroidota</taxon>
        <taxon>Flavobacteriia</taxon>
        <taxon>Flavobacteriales</taxon>
        <taxon>Flavobacteriaceae</taxon>
        <taxon>Aequorivita</taxon>
    </lineage>
</organism>
<dbReference type="STRING" id="1385699.A7A78_12390"/>
<proteinExistence type="inferred from homology"/>
<evidence type="ECO:0000313" key="8">
    <source>
        <dbReference type="Proteomes" id="UP000077552"/>
    </source>
</evidence>
<sequence>MGNYHLYNPLRPMIALVDCNSFYACCEQVFRPDLLGKPVVVLSNNDGCVIAANKEAKAITDIPMFEPVFKIKDQLIAHKVNFFSSNYTLYGEMSQRVMNILGTFSPNVEVYSIDEAFADFSGMKNVSLKNYGHEIKDTIFKNTGLPVGVGIAPSKGLAKLANKMSKKIAENNHVCVIDSEEKRIEALKWCKIGDVWGIGRKHAERLKNIGVFDAFQFTQLPLQWVRKEMTVVGERTWRELRGEPCNEFITQPPPKKGIGTAKSFGIKLPDLERIEEACAYYISEVSEVLRAQKSCATYVQVFIITNYHSNVDQQYSNSRTVTLEVPTNDTFKIISAARKALVEIYKPGYRYKKVGVNLTGIIPQDYVQGNLFHQPSKLNNPKLIETFDAINRKFGKATISSGLVGTRINEWELIKKERSPRYTTQWGELLRVNSKSSNSKFQKC</sequence>
<dbReference type="PROSITE" id="PS50173">
    <property type="entry name" value="UMUC"/>
    <property type="match status" value="1"/>
</dbReference>
<reference evidence="7 8" key="1">
    <citation type="submission" date="2016-05" db="EMBL/GenBank/DDBJ databases">
        <title>Genome sequencing of Vitellibacter soesokkakensis RSSK-12.</title>
        <authorList>
            <person name="Thevarajoo S."/>
            <person name="Selvaratnam C."/>
            <person name="Goh K.M."/>
            <person name="Chan K.-G."/>
            <person name="Chong C.S."/>
        </authorList>
    </citation>
    <scope>NUCLEOTIDE SEQUENCE [LARGE SCALE GENOMIC DNA]</scope>
    <source>
        <strain evidence="7 8">RSSK-12</strain>
    </source>
</reference>
<dbReference type="GO" id="GO:0006281">
    <property type="term" value="P:DNA repair"/>
    <property type="evidence" value="ECO:0007669"/>
    <property type="project" value="UniProtKB-KW"/>
</dbReference>
<dbReference type="InterPro" id="IPR036775">
    <property type="entry name" value="DNA_pol_Y-fam_lit_finger_sf"/>
</dbReference>